<accession>A0A9N9KC27</accession>
<feature type="non-terminal residue" evidence="1">
    <location>
        <position position="1"/>
    </location>
</feature>
<organism evidence="1 2">
    <name type="scientific">Cetraspora pellucida</name>
    <dbReference type="NCBI Taxonomy" id="1433469"/>
    <lineage>
        <taxon>Eukaryota</taxon>
        <taxon>Fungi</taxon>
        <taxon>Fungi incertae sedis</taxon>
        <taxon>Mucoromycota</taxon>
        <taxon>Glomeromycotina</taxon>
        <taxon>Glomeromycetes</taxon>
        <taxon>Diversisporales</taxon>
        <taxon>Gigasporaceae</taxon>
        <taxon>Cetraspora</taxon>
    </lineage>
</organism>
<keyword evidence="2" id="KW-1185">Reference proteome</keyword>
<comment type="caution">
    <text evidence="1">The sequence shown here is derived from an EMBL/GenBank/DDBJ whole genome shotgun (WGS) entry which is preliminary data.</text>
</comment>
<dbReference type="OrthoDB" id="2422699at2759"/>
<gene>
    <name evidence="1" type="ORF">CPELLU_LOCUS19645</name>
</gene>
<reference evidence="1" key="1">
    <citation type="submission" date="2021-06" db="EMBL/GenBank/DDBJ databases">
        <authorList>
            <person name="Kallberg Y."/>
            <person name="Tangrot J."/>
            <person name="Rosling A."/>
        </authorList>
    </citation>
    <scope>NUCLEOTIDE SEQUENCE</scope>
    <source>
        <strain evidence="1">FL966</strain>
    </source>
</reference>
<sequence>AFGLLAYKIKVMQSDHEIDLIMTYKEKLILVQYKNTETPISV</sequence>
<dbReference type="EMBL" id="CAJVQA010049373">
    <property type="protein sequence ID" value="CAG8820542.1"/>
    <property type="molecule type" value="Genomic_DNA"/>
</dbReference>
<dbReference type="Proteomes" id="UP000789759">
    <property type="component" value="Unassembled WGS sequence"/>
</dbReference>
<evidence type="ECO:0000313" key="2">
    <source>
        <dbReference type="Proteomes" id="UP000789759"/>
    </source>
</evidence>
<dbReference type="AlphaFoldDB" id="A0A9N9KC27"/>
<protein>
    <submittedName>
        <fullName evidence="1">8100_t:CDS:1</fullName>
    </submittedName>
</protein>
<proteinExistence type="predicted"/>
<name>A0A9N9KC27_9GLOM</name>
<evidence type="ECO:0000313" key="1">
    <source>
        <dbReference type="EMBL" id="CAG8820542.1"/>
    </source>
</evidence>